<dbReference type="InterPro" id="IPR046530">
    <property type="entry name" value="BIM1-like_dom"/>
</dbReference>
<evidence type="ECO:0000256" key="8">
    <source>
        <dbReference type="SAM" id="Phobius"/>
    </source>
</evidence>
<protein>
    <recommendedName>
        <fullName evidence="9">Copper acquisition factor BIM1-like domain-containing protein</fullName>
    </recommendedName>
</protein>
<dbReference type="PANTHER" id="PTHR34992">
    <property type="entry name" value="HYPHAL ANASTAMOSIS-7 PROTEIN"/>
    <property type="match status" value="1"/>
</dbReference>
<comment type="caution">
    <text evidence="10">The sequence shown here is derived from an EMBL/GenBank/DDBJ whole genome shotgun (WGS) entry which is preliminary data.</text>
</comment>
<dbReference type="InterPro" id="IPR046936">
    <property type="entry name" value="BIM1-like"/>
</dbReference>
<feature type="domain" description="Copper acquisition factor BIM1-like" evidence="9">
    <location>
        <begin position="49"/>
        <end position="191"/>
    </location>
</feature>
<dbReference type="GO" id="GO:0098552">
    <property type="term" value="C:side of membrane"/>
    <property type="evidence" value="ECO:0007669"/>
    <property type="project" value="UniProtKB-KW"/>
</dbReference>
<evidence type="ECO:0000256" key="2">
    <source>
        <dbReference type="ARBA" id="ARBA00022475"/>
    </source>
</evidence>
<dbReference type="Pfam" id="PF20238">
    <property type="entry name" value="BIM1-like_dom"/>
    <property type="match status" value="1"/>
</dbReference>
<dbReference type="EMBL" id="JAVHNR010000008">
    <property type="protein sequence ID" value="KAK6335115.1"/>
    <property type="molecule type" value="Genomic_DNA"/>
</dbReference>
<feature type="transmembrane region" description="Helical" evidence="8">
    <location>
        <begin position="34"/>
        <end position="54"/>
    </location>
</feature>
<keyword evidence="3" id="KW-0336">GPI-anchor</keyword>
<dbReference type="CDD" id="cd21176">
    <property type="entry name" value="LPMO_auxiliary-like"/>
    <property type="match status" value="1"/>
</dbReference>
<keyword evidence="5 8" id="KW-0472">Membrane</keyword>
<evidence type="ECO:0000313" key="11">
    <source>
        <dbReference type="Proteomes" id="UP001313282"/>
    </source>
</evidence>
<comment type="subcellular location">
    <subcellularLocation>
        <location evidence="1">Cell membrane</location>
        <topology evidence="1">Lipid-anchor</topology>
        <topology evidence="1">GPI-anchor</topology>
    </subcellularLocation>
</comment>
<evidence type="ECO:0000256" key="6">
    <source>
        <dbReference type="ARBA" id="ARBA00023180"/>
    </source>
</evidence>
<evidence type="ECO:0000256" key="1">
    <source>
        <dbReference type="ARBA" id="ARBA00004609"/>
    </source>
</evidence>
<gene>
    <name evidence="10" type="ORF">TWF718_010553</name>
</gene>
<keyword evidence="8" id="KW-0812">Transmembrane</keyword>
<accession>A0AAN8RL49</accession>
<dbReference type="Proteomes" id="UP001313282">
    <property type="component" value="Unassembled WGS sequence"/>
</dbReference>
<dbReference type="GO" id="GO:0005886">
    <property type="term" value="C:plasma membrane"/>
    <property type="evidence" value="ECO:0007669"/>
    <property type="project" value="UniProtKB-SubCell"/>
</dbReference>
<keyword evidence="7" id="KW-0449">Lipoprotein</keyword>
<evidence type="ECO:0000256" key="7">
    <source>
        <dbReference type="ARBA" id="ARBA00023288"/>
    </source>
</evidence>
<dbReference type="AlphaFoldDB" id="A0AAN8RL49"/>
<evidence type="ECO:0000256" key="3">
    <source>
        <dbReference type="ARBA" id="ARBA00022622"/>
    </source>
</evidence>
<keyword evidence="4" id="KW-0732">Signal</keyword>
<name>A0AAN8RL49_9PEZI</name>
<evidence type="ECO:0000259" key="9">
    <source>
        <dbReference type="Pfam" id="PF20238"/>
    </source>
</evidence>
<keyword evidence="8" id="KW-1133">Transmembrane helix</keyword>
<proteinExistence type="predicted"/>
<organism evidence="10 11">
    <name type="scientific">Orbilia javanica</name>
    <dbReference type="NCBI Taxonomy" id="47235"/>
    <lineage>
        <taxon>Eukaryota</taxon>
        <taxon>Fungi</taxon>
        <taxon>Dikarya</taxon>
        <taxon>Ascomycota</taxon>
        <taxon>Pezizomycotina</taxon>
        <taxon>Orbiliomycetes</taxon>
        <taxon>Orbiliales</taxon>
        <taxon>Orbiliaceae</taxon>
        <taxon>Orbilia</taxon>
    </lineage>
</organism>
<evidence type="ECO:0000256" key="4">
    <source>
        <dbReference type="ARBA" id="ARBA00022729"/>
    </source>
</evidence>
<evidence type="ECO:0000313" key="10">
    <source>
        <dbReference type="EMBL" id="KAK6335115.1"/>
    </source>
</evidence>
<keyword evidence="6" id="KW-0325">Glycoprotein</keyword>
<dbReference type="PANTHER" id="PTHR34992:SF1">
    <property type="entry name" value="COPPER ACQUISITION FACTOR BIM1-LIKE DOMAIN-CONTAINING PROTEIN"/>
    <property type="match status" value="1"/>
</dbReference>
<reference evidence="10 11" key="1">
    <citation type="submission" date="2019-10" db="EMBL/GenBank/DDBJ databases">
        <authorList>
            <person name="Palmer J.M."/>
        </authorList>
    </citation>
    <scope>NUCLEOTIDE SEQUENCE [LARGE SCALE GENOMIC DNA]</scope>
    <source>
        <strain evidence="10 11">TWF718</strain>
    </source>
</reference>
<keyword evidence="2" id="KW-1003">Cell membrane</keyword>
<evidence type="ECO:0000256" key="5">
    <source>
        <dbReference type="ARBA" id="ARBA00023136"/>
    </source>
</evidence>
<sequence>MVIYTTKISYDHICQELNNSLSFIIHLAKMHLRLASIFFTLFLSIQLASAHFFLRYPPYIGYNDATQTTAPCGGFTSTDRSGGVTNLTVNGFPIGVTSTHLGVYYEFKAALVSAPTTWVSLTPMCHITAGGYPYFCQPQIPGIAAWVNEDAILQVIQHASDGTLYQCAAIKFVSGGPWTGYTTSQCRNSTGSAAEWGTWTTFTFRR</sequence>
<keyword evidence="11" id="KW-1185">Reference proteome</keyword>